<dbReference type="AlphaFoldDB" id="A0AAW1S720"/>
<evidence type="ECO:0000256" key="4">
    <source>
        <dbReference type="ARBA" id="ARBA00022801"/>
    </source>
</evidence>
<evidence type="ECO:0000256" key="1">
    <source>
        <dbReference type="ARBA" id="ARBA00000966"/>
    </source>
</evidence>
<dbReference type="Pfam" id="PF00759">
    <property type="entry name" value="Glyco_hydro_9"/>
    <property type="match status" value="1"/>
</dbReference>
<dbReference type="PANTHER" id="PTHR22298">
    <property type="entry name" value="ENDO-1,4-BETA-GLUCANASE"/>
    <property type="match status" value="1"/>
</dbReference>
<evidence type="ECO:0000256" key="9">
    <source>
        <dbReference type="SAM" id="SignalP"/>
    </source>
</evidence>
<evidence type="ECO:0000256" key="8">
    <source>
        <dbReference type="ARBA" id="ARBA00023326"/>
    </source>
</evidence>
<keyword evidence="6" id="KW-0119">Carbohydrate metabolism</keyword>
<keyword evidence="12" id="KW-1185">Reference proteome</keyword>
<comment type="caution">
    <text evidence="11">The sequence shown here is derived from an EMBL/GenBank/DDBJ whole genome shotgun (WGS) entry which is preliminary data.</text>
</comment>
<feature type="domain" description="Glycoside hydrolase family 9" evidence="10">
    <location>
        <begin position="81"/>
        <end position="566"/>
    </location>
</feature>
<evidence type="ECO:0000313" key="11">
    <source>
        <dbReference type="EMBL" id="KAK9841861.1"/>
    </source>
</evidence>
<dbReference type="InterPro" id="IPR012341">
    <property type="entry name" value="6hp_glycosidase-like_sf"/>
</dbReference>
<evidence type="ECO:0000256" key="5">
    <source>
        <dbReference type="ARBA" id="ARBA00023001"/>
    </source>
</evidence>
<name>A0AAW1S720_9CHLO</name>
<evidence type="ECO:0000256" key="2">
    <source>
        <dbReference type="ARBA" id="ARBA00007072"/>
    </source>
</evidence>
<comment type="catalytic activity">
    <reaction evidence="1">
        <text>Endohydrolysis of (1-&gt;4)-beta-D-glucosidic linkages in cellulose, lichenin and cereal beta-D-glucans.</text>
        <dbReference type="EC" id="3.2.1.4"/>
    </reaction>
</comment>
<keyword evidence="7" id="KW-0326">Glycosidase</keyword>
<dbReference type="EMBL" id="JALJOU010000010">
    <property type="protein sequence ID" value="KAK9841861.1"/>
    <property type="molecule type" value="Genomic_DNA"/>
</dbReference>
<protein>
    <recommendedName>
        <fullName evidence="3">cellulase</fullName>
        <ecNumber evidence="3">3.2.1.4</ecNumber>
    </recommendedName>
</protein>
<organism evidence="11 12">
    <name type="scientific">Elliptochloris bilobata</name>
    <dbReference type="NCBI Taxonomy" id="381761"/>
    <lineage>
        <taxon>Eukaryota</taxon>
        <taxon>Viridiplantae</taxon>
        <taxon>Chlorophyta</taxon>
        <taxon>core chlorophytes</taxon>
        <taxon>Trebouxiophyceae</taxon>
        <taxon>Trebouxiophyceae incertae sedis</taxon>
        <taxon>Elliptochloris clade</taxon>
        <taxon>Elliptochloris</taxon>
    </lineage>
</organism>
<dbReference type="InterPro" id="IPR008928">
    <property type="entry name" value="6-hairpin_glycosidase_sf"/>
</dbReference>
<keyword evidence="8" id="KW-0624">Polysaccharide degradation</keyword>
<dbReference type="EC" id="3.2.1.4" evidence="3"/>
<keyword evidence="4" id="KW-0378">Hydrolase</keyword>
<dbReference type="SUPFAM" id="SSF48208">
    <property type="entry name" value="Six-hairpin glycosidases"/>
    <property type="match status" value="1"/>
</dbReference>
<evidence type="ECO:0000256" key="3">
    <source>
        <dbReference type="ARBA" id="ARBA00012601"/>
    </source>
</evidence>
<reference evidence="11 12" key="1">
    <citation type="journal article" date="2024" name="Nat. Commun.">
        <title>Phylogenomics reveals the evolutionary origins of lichenization in chlorophyte algae.</title>
        <authorList>
            <person name="Puginier C."/>
            <person name="Libourel C."/>
            <person name="Otte J."/>
            <person name="Skaloud P."/>
            <person name="Haon M."/>
            <person name="Grisel S."/>
            <person name="Petersen M."/>
            <person name="Berrin J.G."/>
            <person name="Delaux P.M."/>
            <person name="Dal Grande F."/>
            <person name="Keller J."/>
        </authorList>
    </citation>
    <scope>NUCLEOTIDE SEQUENCE [LARGE SCALE GENOMIC DNA]</scope>
    <source>
        <strain evidence="11 12">SAG 245.80</strain>
    </source>
</reference>
<evidence type="ECO:0000256" key="6">
    <source>
        <dbReference type="ARBA" id="ARBA00023277"/>
    </source>
</evidence>
<feature type="signal peptide" evidence="9">
    <location>
        <begin position="1"/>
        <end position="26"/>
    </location>
</feature>
<feature type="chain" id="PRO_5043441475" description="cellulase" evidence="9">
    <location>
        <begin position="27"/>
        <end position="576"/>
    </location>
</feature>
<comment type="similarity">
    <text evidence="2">Belongs to the glycosyl hydrolase 9 (cellulase E) family.</text>
</comment>
<keyword evidence="9" id="KW-0732">Signal</keyword>
<sequence length="576" mass="60984">MERRALCTAFLAASALLAALSMPAQAASLYQPGLGSILKAARPYQLNASAPAPAPAPGAHSEGAPLSVYSANAKAVAACLPLSVKFYDAQRSGRVPADEARVSWRTDSGLYDEVLGGFYDAGDYVKFVWPQAFSVAMLAWIGLEYPGSFQATNSYGALLSNVRWGADFLLRCAANAPASMVAAVGDPDIDHQFWDVAPLQVDQITRDSRKAVNVTAGADLGGQVTAGADLGGQVAGALAAASMLFMGSDAAYAAKLLDGAQRAYAFAQASNGAKYTCAAATRRIAVFYGSYSIADDLAWGAMWLYKATGLQMWLDTATHAIYKDQYTTNDGAYPWYFSYDNTALGAMLLHAKAAPQSASPSYLKYHFTTDVLQYITQPGHTTAAGLFWQNDISPWFSVRAGLSAAFTSLLYVDSGLADAGTAAQLEAFAKTQLDYALGNNPAGVSYAAGCGVPSYVTAQHHRGATGFPPDCSPLHACPSECTSSACPNGRYLNQCQDTPATNMYLLEGALAGGPNNGAIIQGPQTWNQGSCEWSTTVLNPDYQQPSDSWANVRCDYQRNEVSLDANVYLGPLHRST</sequence>
<keyword evidence="5" id="KW-0136">Cellulose degradation</keyword>
<proteinExistence type="inferred from homology"/>
<gene>
    <name evidence="11" type="ORF">WJX81_007858</name>
</gene>
<dbReference type="InterPro" id="IPR001701">
    <property type="entry name" value="Glyco_hydro_9"/>
</dbReference>
<dbReference type="Proteomes" id="UP001445335">
    <property type="component" value="Unassembled WGS sequence"/>
</dbReference>
<evidence type="ECO:0000259" key="10">
    <source>
        <dbReference type="Pfam" id="PF00759"/>
    </source>
</evidence>
<dbReference type="GO" id="GO:0008810">
    <property type="term" value="F:cellulase activity"/>
    <property type="evidence" value="ECO:0007669"/>
    <property type="project" value="UniProtKB-EC"/>
</dbReference>
<evidence type="ECO:0000313" key="12">
    <source>
        <dbReference type="Proteomes" id="UP001445335"/>
    </source>
</evidence>
<evidence type="ECO:0000256" key="7">
    <source>
        <dbReference type="ARBA" id="ARBA00023295"/>
    </source>
</evidence>
<dbReference type="GO" id="GO:0030245">
    <property type="term" value="P:cellulose catabolic process"/>
    <property type="evidence" value="ECO:0007669"/>
    <property type="project" value="UniProtKB-KW"/>
</dbReference>
<dbReference type="Gene3D" id="1.50.10.10">
    <property type="match status" value="1"/>
</dbReference>
<accession>A0AAW1S720</accession>